<comment type="cofactor">
    <cofactor evidence="1">
        <name>a divalent metal cation</name>
        <dbReference type="ChEBI" id="CHEBI:60240"/>
    </cofactor>
</comment>
<keyword evidence="2" id="KW-0479">Metal-binding</keyword>
<protein>
    <recommendedName>
        <fullName evidence="8">THAP-type domain-containing protein</fullName>
    </recommendedName>
</protein>
<evidence type="ECO:0000256" key="1">
    <source>
        <dbReference type="ARBA" id="ARBA00001968"/>
    </source>
</evidence>
<dbReference type="Pfam" id="PF13359">
    <property type="entry name" value="DDE_Tnp_4"/>
    <property type="match status" value="1"/>
</dbReference>
<keyword evidence="5 6" id="KW-0238">DNA-binding</keyword>
<name>A0ABD1JQX1_9TELE</name>
<dbReference type="SMART" id="SM00980">
    <property type="entry name" value="THAP"/>
    <property type="match status" value="1"/>
</dbReference>
<feature type="coiled-coil region" evidence="7">
    <location>
        <begin position="151"/>
        <end position="178"/>
    </location>
</feature>
<dbReference type="InterPro" id="IPR027805">
    <property type="entry name" value="Transposase_HTH_dom"/>
</dbReference>
<reference evidence="9 10" key="1">
    <citation type="submission" date="2024-09" db="EMBL/GenBank/DDBJ databases">
        <title>A chromosome-level genome assembly of Gray's grenadier anchovy, Coilia grayii.</title>
        <authorList>
            <person name="Fu Z."/>
        </authorList>
    </citation>
    <scope>NUCLEOTIDE SEQUENCE [LARGE SCALE GENOMIC DNA]</scope>
    <source>
        <strain evidence="9">G4</strain>
        <tissue evidence="9">Muscle</tissue>
    </source>
</reference>
<dbReference type="InterPro" id="IPR027806">
    <property type="entry name" value="HARBI1_dom"/>
</dbReference>
<dbReference type="InterPro" id="IPR006612">
    <property type="entry name" value="THAP_Znf"/>
</dbReference>
<keyword evidence="4" id="KW-0862">Zinc</keyword>
<dbReference type="PANTHER" id="PTHR23080:SF133">
    <property type="entry name" value="SI:CH211-262I1.5-RELATED"/>
    <property type="match status" value="1"/>
</dbReference>
<keyword evidence="10" id="KW-1185">Reference proteome</keyword>
<dbReference type="PANTHER" id="PTHR23080">
    <property type="entry name" value="THAP DOMAIN PROTEIN"/>
    <property type="match status" value="1"/>
</dbReference>
<evidence type="ECO:0000256" key="6">
    <source>
        <dbReference type="PROSITE-ProRule" id="PRU00309"/>
    </source>
</evidence>
<dbReference type="Proteomes" id="UP001591681">
    <property type="component" value="Unassembled WGS sequence"/>
</dbReference>
<dbReference type="Pfam" id="PF05485">
    <property type="entry name" value="THAP"/>
    <property type="match status" value="1"/>
</dbReference>
<dbReference type="GO" id="GO:0008270">
    <property type="term" value="F:zinc ion binding"/>
    <property type="evidence" value="ECO:0007669"/>
    <property type="project" value="UniProtKB-KW"/>
</dbReference>
<proteinExistence type="predicted"/>
<evidence type="ECO:0000256" key="2">
    <source>
        <dbReference type="ARBA" id="ARBA00022723"/>
    </source>
</evidence>
<evidence type="ECO:0000256" key="4">
    <source>
        <dbReference type="ARBA" id="ARBA00022833"/>
    </source>
</evidence>
<accession>A0ABD1JQX1</accession>
<keyword evidence="3 6" id="KW-0863">Zinc-finger</keyword>
<evidence type="ECO:0000256" key="7">
    <source>
        <dbReference type="SAM" id="Coils"/>
    </source>
</evidence>
<evidence type="ECO:0000256" key="3">
    <source>
        <dbReference type="ARBA" id="ARBA00022771"/>
    </source>
</evidence>
<gene>
    <name evidence="9" type="ORF">ACEWY4_016107</name>
</gene>
<keyword evidence="7" id="KW-0175">Coiled coil</keyword>
<evidence type="ECO:0000313" key="9">
    <source>
        <dbReference type="EMBL" id="KAL2089208.1"/>
    </source>
</evidence>
<evidence type="ECO:0000256" key="5">
    <source>
        <dbReference type="ARBA" id="ARBA00023125"/>
    </source>
</evidence>
<dbReference type="SMART" id="SM00692">
    <property type="entry name" value="DM3"/>
    <property type="match status" value="1"/>
</dbReference>
<dbReference type="PROSITE" id="PS50950">
    <property type="entry name" value="ZF_THAP"/>
    <property type="match status" value="1"/>
</dbReference>
<dbReference type="AlphaFoldDB" id="A0ABD1JQX1"/>
<organism evidence="9 10">
    <name type="scientific">Coilia grayii</name>
    <name type="common">Gray's grenadier anchovy</name>
    <dbReference type="NCBI Taxonomy" id="363190"/>
    <lineage>
        <taxon>Eukaryota</taxon>
        <taxon>Metazoa</taxon>
        <taxon>Chordata</taxon>
        <taxon>Craniata</taxon>
        <taxon>Vertebrata</taxon>
        <taxon>Euteleostomi</taxon>
        <taxon>Actinopterygii</taxon>
        <taxon>Neopterygii</taxon>
        <taxon>Teleostei</taxon>
        <taxon>Clupei</taxon>
        <taxon>Clupeiformes</taxon>
        <taxon>Clupeoidei</taxon>
        <taxon>Engraulidae</taxon>
        <taxon>Coilinae</taxon>
        <taxon>Coilia</taxon>
    </lineage>
</organism>
<dbReference type="Pfam" id="PF13613">
    <property type="entry name" value="HTH_Tnp_4"/>
    <property type="match status" value="1"/>
</dbReference>
<dbReference type="SUPFAM" id="SSF57716">
    <property type="entry name" value="Glucocorticoid receptor-like (DNA-binding domain)"/>
    <property type="match status" value="1"/>
</dbReference>
<feature type="domain" description="THAP-type" evidence="8">
    <location>
        <begin position="17"/>
        <end position="99"/>
    </location>
</feature>
<comment type="caution">
    <text evidence="9">The sequence shown here is derived from an EMBL/GenBank/DDBJ whole genome shotgun (WGS) entry which is preliminary data.</text>
</comment>
<dbReference type="GO" id="GO:0003677">
    <property type="term" value="F:DNA binding"/>
    <property type="evidence" value="ECO:0007669"/>
    <property type="project" value="UniProtKB-UniRule"/>
</dbReference>
<sequence>MSLKKERFHFIRQQKQCHEHCCVPRCTSSSKFNAVLSFHAFPSDLELRKIWLVNIRRDKFVPTPHTKVCSLHFLKEQTILPKTELGTRRLQKGAVAVLFQWNNFTIRPPRLTVWERVQVNTPEAAGHEQAMDCTPLPDDHDYHKAPEAAFLDMALDRIQELEEKNEALEKEFKELKISCTFVLERFIQSDVNIRLYTRFPNYREFLLFWELIEPSVHKMVRASRQSLQPIDELFLSLMYLSAGFTELDLANRFLISTSTVSRIICSWTNFLYTLLGSVSIWIEAEDVKAHLPDDFKEFSDTQIIVDCTELKCQTPSSPVIQSEMYSPYKSHCTMKALIGIAPHGPITFISSLYEGSISDKEVFRKSGLIDLLTDDMAIMVDKGFLINDLVKCKVYCPPFLKKSSQMSAPSVLKTQKIASLRVHVERVIRRVKENKLFESVIPLSIAGSINKIFAVACLLSNYQNKHLVK</sequence>
<evidence type="ECO:0000259" key="8">
    <source>
        <dbReference type="PROSITE" id="PS50950"/>
    </source>
</evidence>
<evidence type="ECO:0000313" key="10">
    <source>
        <dbReference type="Proteomes" id="UP001591681"/>
    </source>
</evidence>
<dbReference type="EMBL" id="JBHFQA010000013">
    <property type="protein sequence ID" value="KAL2089208.1"/>
    <property type="molecule type" value="Genomic_DNA"/>
</dbReference>